<feature type="signal peptide" evidence="8">
    <location>
        <begin position="1"/>
        <end position="24"/>
    </location>
</feature>
<proteinExistence type="inferred from homology"/>
<dbReference type="Pfam" id="PF03349">
    <property type="entry name" value="Toluene_X"/>
    <property type="match status" value="1"/>
</dbReference>
<keyword evidence="4" id="KW-0812">Transmembrane</keyword>
<dbReference type="PANTHER" id="PTHR35093">
    <property type="entry name" value="OUTER MEMBRANE PROTEIN NMB0088-RELATED"/>
    <property type="match status" value="1"/>
</dbReference>
<accession>A0A8J7U5T9</accession>
<keyword evidence="3" id="KW-1134">Transmembrane beta strand</keyword>
<evidence type="ECO:0000256" key="1">
    <source>
        <dbReference type="ARBA" id="ARBA00004571"/>
    </source>
</evidence>
<dbReference type="GO" id="GO:0009279">
    <property type="term" value="C:cell outer membrane"/>
    <property type="evidence" value="ECO:0007669"/>
    <property type="project" value="UniProtKB-SubCell"/>
</dbReference>
<dbReference type="Gene3D" id="2.40.160.60">
    <property type="entry name" value="Outer membrane protein transport protein (OMPP1/FadL/TodX)"/>
    <property type="match status" value="1"/>
</dbReference>
<keyword evidence="6" id="KW-0472">Membrane</keyword>
<evidence type="ECO:0000256" key="7">
    <source>
        <dbReference type="ARBA" id="ARBA00023237"/>
    </source>
</evidence>
<keyword evidence="10" id="KW-1185">Reference proteome</keyword>
<gene>
    <name evidence="9" type="ORF">J3U88_14370</name>
</gene>
<name>A0A8J7U5T9_9BACT</name>
<dbReference type="RefSeq" id="WP_207859562.1">
    <property type="nucleotide sequence ID" value="NZ_JAFREP010000013.1"/>
</dbReference>
<dbReference type="PANTHER" id="PTHR35093:SF8">
    <property type="entry name" value="OUTER MEMBRANE PROTEIN NMB0088-RELATED"/>
    <property type="match status" value="1"/>
</dbReference>
<dbReference type="EMBL" id="JAFREP010000013">
    <property type="protein sequence ID" value="MBO1319656.1"/>
    <property type="molecule type" value="Genomic_DNA"/>
</dbReference>
<comment type="subcellular location">
    <subcellularLocation>
        <location evidence="1">Cell outer membrane</location>
        <topology evidence="1">Multi-pass membrane protein</topology>
    </subcellularLocation>
</comment>
<evidence type="ECO:0000313" key="10">
    <source>
        <dbReference type="Proteomes" id="UP000664417"/>
    </source>
</evidence>
<evidence type="ECO:0000256" key="8">
    <source>
        <dbReference type="SAM" id="SignalP"/>
    </source>
</evidence>
<evidence type="ECO:0000256" key="4">
    <source>
        <dbReference type="ARBA" id="ARBA00022692"/>
    </source>
</evidence>
<evidence type="ECO:0000256" key="6">
    <source>
        <dbReference type="ARBA" id="ARBA00023136"/>
    </source>
</evidence>
<dbReference type="AlphaFoldDB" id="A0A8J7U5T9"/>
<dbReference type="InterPro" id="IPR005017">
    <property type="entry name" value="OMPP1/FadL/TodX"/>
</dbReference>
<evidence type="ECO:0000256" key="3">
    <source>
        <dbReference type="ARBA" id="ARBA00022452"/>
    </source>
</evidence>
<comment type="caution">
    <text evidence="9">The sequence shown here is derived from an EMBL/GenBank/DDBJ whole genome shotgun (WGS) entry which is preliminary data.</text>
</comment>
<evidence type="ECO:0000256" key="2">
    <source>
        <dbReference type="ARBA" id="ARBA00008163"/>
    </source>
</evidence>
<evidence type="ECO:0000313" key="9">
    <source>
        <dbReference type="EMBL" id="MBO1319656.1"/>
    </source>
</evidence>
<dbReference type="PROSITE" id="PS51257">
    <property type="entry name" value="PROKAR_LIPOPROTEIN"/>
    <property type="match status" value="1"/>
</dbReference>
<evidence type="ECO:0000256" key="5">
    <source>
        <dbReference type="ARBA" id="ARBA00022729"/>
    </source>
</evidence>
<dbReference type="GO" id="GO:0015483">
    <property type="term" value="F:long-chain fatty acid transporting porin activity"/>
    <property type="evidence" value="ECO:0007669"/>
    <property type="project" value="TreeGrafter"/>
</dbReference>
<sequence length="436" mass="48128">MSVYRSWRAPLFCFLLAGCLPVFGAGFALYQGSARGNAQGGLPAAGDDASAIFYNPAGITNLEGTHFMAGMTLITPSADLSLTNTYTGRVTTAEPQDDFFIPPHVYYSRPIDDNLWLGIGVFSRFGLGSEFEDDFAGRYNSIDANIETIEFNPNIAWKVNDQISLAAGVRIMYLDVLLEGTVDASPLLGIDERNNPETTTYDVNQRVTGDALGYGFNFGLFYRMNQQWSFGVSYYSEVKQEVDNGAVKFKKPAGLPDTLFLDSPGTAELDLPAMAFFGASYKPSEAWSLTFGAVYTGWESFDEIRLEFDRPIIIIPGLGVGVTETVSPENWQDSWKYNIGAEFRVTDAIWVQTGFVYDDSPLREETIDYRLPTNDRTLINLGTTFNTGEWTISLAVNYLTIKDRDLPDQQLADGVLPSTVRNGGAILTAFSIGRQF</sequence>
<protein>
    <submittedName>
        <fullName evidence="9">Outer membrane protein transport protein</fullName>
    </submittedName>
</protein>
<reference evidence="9" key="1">
    <citation type="submission" date="2021-03" db="EMBL/GenBank/DDBJ databases">
        <authorList>
            <person name="Wang G."/>
        </authorList>
    </citation>
    <scope>NUCLEOTIDE SEQUENCE</scope>
    <source>
        <strain evidence="9">KCTC 12899</strain>
    </source>
</reference>
<keyword evidence="7" id="KW-0998">Cell outer membrane</keyword>
<keyword evidence="5 8" id="KW-0732">Signal</keyword>
<dbReference type="SUPFAM" id="SSF56935">
    <property type="entry name" value="Porins"/>
    <property type="match status" value="1"/>
</dbReference>
<feature type="chain" id="PRO_5035209804" evidence="8">
    <location>
        <begin position="25"/>
        <end position="436"/>
    </location>
</feature>
<dbReference type="Proteomes" id="UP000664417">
    <property type="component" value="Unassembled WGS sequence"/>
</dbReference>
<comment type="similarity">
    <text evidence="2">Belongs to the OmpP1/FadL family.</text>
</comment>
<organism evidence="9 10">
    <name type="scientific">Acanthopleuribacter pedis</name>
    <dbReference type="NCBI Taxonomy" id="442870"/>
    <lineage>
        <taxon>Bacteria</taxon>
        <taxon>Pseudomonadati</taxon>
        <taxon>Acidobacteriota</taxon>
        <taxon>Holophagae</taxon>
        <taxon>Acanthopleuribacterales</taxon>
        <taxon>Acanthopleuribacteraceae</taxon>
        <taxon>Acanthopleuribacter</taxon>
    </lineage>
</organism>